<comment type="similarity">
    <text evidence="1">Belongs to the UPF0337 (CsbD) family.</text>
</comment>
<reference evidence="3 4" key="1">
    <citation type="submission" date="2024-02" db="EMBL/GenBank/DDBJ databases">
        <title>A nitrogen-fixing paenibacillus bacterium.</title>
        <authorList>
            <person name="Zhang W.L."/>
            <person name="Chen S.F."/>
        </authorList>
    </citation>
    <scope>NUCLEOTIDE SEQUENCE [LARGE SCALE GENOMIC DNA]</scope>
    <source>
        <strain evidence="3 4">M1</strain>
    </source>
</reference>
<dbReference type="PIRSF" id="PIRSF039008">
    <property type="entry name" value="YjbJ"/>
    <property type="match status" value="1"/>
</dbReference>
<dbReference type="Gene3D" id="1.10.1470.10">
    <property type="entry name" value="YjbJ"/>
    <property type="match status" value="1"/>
</dbReference>
<evidence type="ECO:0000313" key="3">
    <source>
        <dbReference type="EMBL" id="MEF2966220.1"/>
    </source>
</evidence>
<dbReference type="InterPro" id="IPR008462">
    <property type="entry name" value="CsbD"/>
</dbReference>
<dbReference type="SUPFAM" id="SSF69047">
    <property type="entry name" value="Hypothetical protein YjbJ"/>
    <property type="match status" value="1"/>
</dbReference>
<feature type="domain" description="CsbD-like" evidence="2">
    <location>
        <begin position="5"/>
        <end position="56"/>
    </location>
</feature>
<evidence type="ECO:0000259" key="2">
    <source>
        <dbReference type="Pfam" id="PF05532"/>
    </source>
</evidence>
<dbReference type="PANTHER" id="PTHR34977">
    <property type="entry name" value="UPF0337 PROTEIN YJBJ"/>
    <property type="match status" value="1"/>
</dbReference>
<comment type="caution">
    <text evidence="3">The sequence shown here is derived from an EMBL/GenBank/DDBJ whole genome shotgun (WGS) entry which is preliminary data.</text>
</comment>
<dbReference type="InterPro" id="IPR036629">
    <property type="entry name" value="YjbJ_sf"/>
</dbReference>
<evidence type="ECO:0000256" key="1">
    <source>
        <dbReference type="ARBA" id="ARBA00009129"/>
    </source>
</evidence>
<dbReference type="InterPro" id="IPR050423">
    <property type="entry name" value="UPF0337_stress_rsp"/>
</dbReference>
<proteinExistence type="inferred from homology"/>
<organism evidence="3 4">
    <name type="scientific">Paenibacillus haidiansis</name>
    <dbReference type="NCBI Taxonomy" id="1574488"/>
    <lineage>
        <taxon>Bacteria</taxon>
        <taxon>Bacillati</taxon>
        <taxon>Bacillota</taxon>
        <taxon>Bacilli</taxon>
        <taxon>Bacillales</taxon>
        <taxon>Paenibacillaceae</taxon>
        <taxon>Paenibacillus</taxon>
    </lineage>
</organism>
<sequence length="66" mass="7734">MDENIIKGKWNQIKGEAKKQWGKLTDDDLDVIAGEKDKLVGKLQERYGHTKDAAEREYNDWVRSRD</sequence>
<keyword evidence="4" id="KW-1185">Reference proteome</keyword>
<accession>A0ABU7VR41</accession>
<dbReference type="Proteomes" id="UP001306950">
    <property type="component" value="Unassembled WGS sequence"/>
</dbReference>
<gene>
    <name evidence="3" type="ORF">V3851_10295</name>
</gene>
<dbReference type="InterPro" id="IPR026042">
    <property type="entry name" value="YjbJ"/>
</dbReference>
<name>A0ABU7VR41_9BACL</name>
<dbReference type="Pfam" id="PF05532">
    <property type="entry name" value="CsbD"/>
    <property type="match status" value="1"/>
</dbReference>
<dbReference type="PANTHER" id="PTHR34977:SF1">
    <property type="entry name" value="UPF0337 PROTEIN YJBJ"/>
    <property type="match status" value="1"/>
</dbReference>
<evidence type="ECO:0000313" key="4">
    <source>
        <dbReference type="Proteomes" id="UP001306950"/>
    </source>
</evidence>
<dbReference type="EMBL" id="JAZHPZ010000004">
    <property type="protein sequence ID" value="MEF2966220.1"/>
    <property type="molecule type" value="Genomic_DNA"/>
</dbReference>
<protein>
    <submittedName>
        <fullName evidence="3">CsbD family protein</fullName>
    </submittedName>
</protein>
<dbReference type="RefSeq" id="WP_331846695.1">
    <property type="nucleotide sequence ID" value="NZ_JAZHPZ010000004.1"/>
</dbReference>